<dbReference type="Pfam" id="PF03174">
    <property type="entry name" value="CHB_HEX_C"/>
    <property type="match status" value="1"/>
</dbReference>
<dbReference type="SUPFAM" id="SSF49384">
    <property type="entry name" value="Carbohydrate-binding domain"/>
    <property type="match status" value="1"/>
</dbReference>
<dbReference type="InterPro" id="IPR004866">
    <property type="entry name" value="CHB/HEX_N_dom"/>
</dbReference>
<dbReference type="InterPro" id="IPR015883">
    <property type="entry name" value="Glyco_hydro_20_cat"/>
</dbReference>
<dbReference type="InterPro" id="IPR017853">
    <property type="entry name" value="GH"/>
</dbReference>
<dbReference type="Gene3D" id="3.20.20.80">
    <property type="entry name" value="Glycosidases"/>
    <property type="match status" value="1"/>
</dbReference>
<dbReference type="GO" id="GO:0004563">
    <property type="term" value="F:beta-N-acetylhexosaminidase activity"/>
    <property type="evidence" value="ECO:0007669"/>
    <property type="project" value="UniProtKB-EC"/>
</dbReference>
<dbReference type="SMART" id="SM01081">
    <property type="entry name" value="CHB_HEX"/>
    <property type="match status" value="1"/>
</dbReference>
<feature type="domain" description="Chitobiase/beta-hexosaminidases N-terminal" evidence="9">
    <location>
        <begin position="85"/>
        <end position="259"/>
    </location>
</feature>
<keyword evidence="11" id="KW-1185">Reference proteome</keyword>
<dbReference type="InterPro" id="IPR012291">
    <property type="entry name" value="CBM2_carb-bd_dom_sf"/>
</dbReference>
<dbReference type="InterPro" id="IPR029018">
    <property type="entry name" value="Hex-like_dom2"/>
</dbReference>
<protein>
    <recommendedName>
        <fullName evidence="3">beta-N-acetylhexosaminidase</fullName>
        <ecNumber evidence="3">3.2.1.52</ecNumber>
    </recommendedName>
    <alternativeName>
        <fullName evidence="6">Beta-N-acetylhexosaminidase</fullName>
    </alternativeName>
    <alternativeName>
        <fullName evidence="7">N-acetyl-beta-glucosaminidase</fullName>
    </alternativeName>
</protein>
<dbReference type="SUPFAM" id="SSF81296">
    <property type="entry name" value="E set domains"/>
    <property type="match status" value="1"/>
</dbReference>
<dbReference type="InterPro" id="IPR015882">
    <property type="entry name" value="HEX_bac_N"/>
</dbReference>
<dbReference type="Pfam" id="PF02838">
    <property type="entry name" value="Glyco_hydro_20b"/>
    <property type="match status" value="1"/>
</dbReference>
<comment type="caution">
    <text evidence="10">The sequence shown here is derived from an EMBL/GenBank/DDBJ whole genome shotgun (WGS) entry which is preliminary data.</text>
</comment>
<evidence type="ECO:0000256" key="8">
    <source>
        <dbReference type="SAM" id="Phobius"/>
    </source>
</evidence>
<dbReference type="InterPro" id="IPR013783">
    <property type="entry name" value="Ig-like_fold"/>
</dbReference>
<dbReference type="InterPro" id="IPR014756">
    <property type="entry name" value="Ig_E-set"/>
</dbReference>
<dbReference type="GO" id="GO:0030203">
    <property type="term" value="P:glycosaminoglycan metabolic process"/>
    <property type="evidence" value="ECO:0007669"/>
    <property type="project" value="TreeGrafter"/>
</dbReference>
<dbReference type="GO" id="GO:0005975">
    <property type="term" value="P:carbohydrate metabolic process"/>
    <property type="evidence" value="ECO:0007669"/>
    <property type="project" value="InterPro"/>
</dbReference>
<dbReference type="OrthoDB" id="428480at2759"/>
<dbReference type="Proteomes" id="UP000596742">
    <property type="component" value="Unassembled WGS sequence"/>
</dbReference>
<dbReference type="SUPFAM" id="SSF51445">
    <property type="entry name" value="(Trans)glycosidases"/>
    <property type="match status" value="1"/>
</dbReference>
<evidence type="ECO:0000256" key="6">
    <source>
        <dbReference type="ARBA" id="ARBA00030512"/>
    </source>
</evidence>
<dbReference type="PANTHER" id="PTHR22600">
    <property type="entry name" value="BETA-HEXOSAMINIDASE"/>
    <property type="match status" value="1"/>
</dbReference>
<comment type="similarity">
    <text evidence="2">Belongs to the glycosyl hydrolase 20 family.</text>
</comment>
<organism evidence="10 11">
    <name type="scientific">Mytilus galloprovincialis</name>
    <name type="common">Mediterranean mussel</name>
    <dbReference type="NCBI Taxonomy" id="29158"/>
    <lineage>
        <taxon>Eukaryota</taxon>
        <taxon>Metazoa</taxon>
        <taxon>Spiralia</taxon>
        <taxon>Lophotrochozoa</taxon>
        <taxon>Mollusca</taxon>
        <taxon>Bivalvia</taxon>
        <taxon>Autobranchia</taxon>
        <taxon>Pteriomorphia</taxon>
        <taxon>Mytilida</taxon>
        <taxon>Mytiloidea</taxon>
        <taxon>Mytilidae</taxon>
        <taxon>Mytilinae</taxon>
        <taxon>Mytilus</taxon>
    </lineage>
</organism>
<dbReference type="EC" id="3.2.1.52" evidence="3"/>
<dbReference type="CDD" id="cd02847">
    <property type="entry name" value="E_set_Chitobiase_C"/>
    <property type="match status" value="1"/>
</dbReference>
<dbReference type="InterPro" id="IPR004867">
    <property type="entry name" value="CHB_C_dom"/>
</dbReference>
<reference evidence="10" key="1">
    <citation type="submission" date="2018-11" db="EMBL/GenBank/DDBJ databases">
        <authorList>
            <person name="Alioto T."/>
            <person name="Alioto T."/>
        </authorList>
    </citation>
    <scope>NUCLEOTIDE SEQUENCE</scope>
</reference>
<dbReference type="SUPFAM" id="SSF55545">
    <property type="entry name" value="beta-N-acetylhexosaminidase-like domain"/>
    <property type="match status" value="1"/>
</dbReference>
<dbReference type="Gene3D" id="3.30.379.10">
    <property type="entry name" value="Chitobiase/beta-hexosaminidase domain 2-like"/>
    <property type="match status" value="1"/>
</dbReference>
<evidence type="ECO:0000256" key="3">
    <source>
        <dbReference type="ARBA" id="ARBA00012663"/>
    </source>
</evidence>
<keyword evidence="8" id="KW-0472">Membrane</keyword>
<gene>
    <name evidence="10" type="ORF">MGAL_10B009527</name>
</gene>
<dbReference type="Pfam" id="PF03173">
    <property type="entry name" value="CHB_HEX"/>
    <property type="match status" value="1"/>
</dbReference>
<keyword evidence="4 10" id="KW-0378">Hydrolase</keyword>
<dbReference type="EMBL" id="UYJE01007593">
    <property type="protein sequence ID" value="VDI56263.1"/>
    <property type="molecule type" value="Genomic_DNA"/>
</dbReference>
<proteinExistence type="inferred from homology"/>
<feature type="transmembrane region" description="Helical" evidence="8">
    <location>
        <begin position="12"/>
        <end position="35"/>
    </location>
</feature>
<evidence type="ECO:0000256" key="1">
    <source>
        <dbReference type="ARBA" id="ARBA00001231"/>
    </source>
</evidence>
<evidence type="ECO:0000256" key="4">
    <source>
        <dbReference type="ARBA" id="ARBA00022801"/>
    </source>
</evidence>
<dbReference type="PRINTS" id="PR00738">
    <property type="entry name" value="GLHYDRLASE20"/>
</dbReference>
<dbReference type="InterPro" id="IPR025705">
    <property type="entry name" value="Beta_hexosaminidase_sua/sub"/>
</dbReference>
<dbReference type="GO" id="GO:0030247">
    <property type="term" value="F:polysaccharide binding"/>
    <property type="evidence" value="ECO:0007669"/>
    <property type="project" value="InterPro"/>
</dbReference>
<evidence type="ECO:0000259" key="9">
    <source>
        <dbReference type="SMART" id="SM01081"/>
    </source>
</evidence>
<dbReference type="InterPro" id="IPR008965">
    <property type="entry name" value="CBM2/CBM3_carb-bd_dom_sf"/>
</dbReference>
<dbReference type="Gene3D" id="2.60.40.10">
    <property type="entry name" value="Immunoglobulins"/>
    <property type="match status" value="1"/>
</dbReference>
<keyword evidence="5 10" id="KW-0326">Glycosidase</keyword>
<evidence type="ECO:0000256" key="7">
    <source>
        <dbReference type="ARBA" id="ARBA00033000"/>
    </source>
</evidence>
<dbReference type="AlphaFoldDB" id="A0A8B6FYW0"/>
<evidence type="ECO:0000313" key="10">
    <source>
        <dbReference type="EMBL" id="VDI56263.1"/>
    </source>
</evidence>
<keyword evidence="8" id="KW-1133">Transmembrane helix</keyword>
<dbReference type="Pfam" id="PF00728">
    <property type="entry name" value="Glyco_hydro_20"/>
    <property type="match status" value="1"/>
</dbReference>
<accession>A0A8B6FYW0</accession>
<evidence type="ECO:0000256" key="5">
    <source>
        <dbReference type="ARBA" id="ARBA00023295"/>
    </source>
</evidence>
<comment type="catalytic activity">
    <reaction evidence="1">
        <text>Hydrolysis of terminal non-reducing N-acetyl-D-hexosamine residues in N-acetyl-beta-D-hexosaminides.</text>
        <dbReference type="EC" id="3.2.1.52"/>
    </reaction>
</comment>
<evidence type="ECO:0000313" key="11">
    <source>
        <dbReference type="Proteomes" id="UP000596742"/>
    </source>
</evidence>
<name>A0A8B6FYW0_MYTGA</name>
<evidence type="ECO:0000256" key="2">
    <source>
        <dbReference type="ARBA" id="ARBA00006285"/>
    </source>
</evidence>
<dbReference type="GO" id="GO:0016020">
    <property type="term" value="C:membrane"/>
    <property type="evidence" value="ECO:0007669"/>
    <property type="project" value="TreeGrafter"/>
</dbReference>
<dbReference type="PANTHER" id="PTHR22600:SF57">
    <property type="entry name" value="BETA-N-ACETYLHEXOSAMINIDASE"/>
    <property type="match status" value="1"/>
</dbReference>
<dbReference type="Gene3D" id="2.60.40.290">
    <property type="match status" value="1"/>
</dbReference>
<keyword evidence="8" id="KW-0812">Transmembrane</keyword>
<sequence>MSLKLTQFRNLVIGVFAIAICLHFISISDIFHYHWTTQPKSAETSQIPQRNDITKRDIKQESQVKQQNGTLNVSTDQELINYLAKYLDVIWTVKDDPHYNTEHILFLKNTGPKRISQTDWKIYFSQTSILNPNLKNINDSYPKNVAVGEDQNFILTLVSGSLYCIYPRNSFFIFFEAGRKIKFPLRATKLQRSRTNSFPNWYVVGSKSKPQIIESTKGENLNFVKPFGSQLTSKERYTINYNHTDLKGTHKYVVPSPEEIVVMSNKTIILKPEEWTIQTSAEFPNEVMYLADALKVKVATTPSLNKVIKLVKGKLIFKNTKSAESDEAYELKIDGISTEIQITATTGHGVFNGVQTLLSMADNIQGSGPIILNSVTIKDRPRFKYRGVMLDVARNFHPKETIFKLLDVMAMYKLNKFHFHLSDDEGWRLEIPDIPELTQLGSKRCHDESETLCLMPSFGSRPNIDDQGPGFYNISDYREILKHANQRHIQVIPEIDMPSHMRAALKSISLRASHKGTPRDQYKMTDKTDGNNYRSAQGYNDNIANPCRDGLYAFVDTVIRTVVEAHKDIQPLTLFHFGGDKIPKPALQGMKCKDNKTDLMQLFIQRFFQKKQFTNVSFGAWEDSFLKPDKSPYAIESMENIAQENRSVFAFVYQEENKALFKLANSGYKVINSPDSLYHFDHPYNKDTDERGSKWATEFINTKMVFAFDPLQGKDGYGELKKPENIVGVQAHTWTGLVQTTDQLEYMMFPRLIAFAERAWHHAASWHETNNVTDMERDWIEFINHLVYKEFPKLDKLNVHYRIPPPGAIIKDGKLHVNTYYPGMTIEYSVNNPGQTKQWYKVTGDETLSEPIILRTLSTDGKRHSKEIELDRSIW</sequence>